<accession>A0A5S6R169</accession>
<dbReference type="Proteomes" id="UP000046395">
    <property type="component" value="Unassembled WGS sequence"/>
</dbReference>
<name>A0A5S6R169_TRIMR</name>
<proteinExistence type="predicted"/>
<feature type="signal peptide" evidence="1">
    <location>
        <begin position="1"/>
        <end position="17"/>
    </location>
</feature>
<organism evidence="2 3">
    <name type="scientific">Trichuris muris</name>
    <name type="common">Mouse whipworm</name>
    <dbReference type="NCBI Taxonomy" id="70415"/>
    <lineage>
        <taxon>Eukaryota</taxon>
        <taxon>Metazoa</taxon>
        <taxon>Ecdysozoa</taxon>
        <taxon>Nematoda</taxon>
        <taxon>Enoplea</taxon>
        <taxon>Dorylaimia</taxon>
        <taxon>Trichinellida</taxon>
        <taxon>Trichuridae</taxon>
        <taxon>Trichuris</taxon>
    </lineage>
</organism>
<keyword evidence="1" id="KW-0732">Signal</keyword>
<sequence>MLQLLLMLLLALTGRNGGRLSSAVVIVTRSELIAVDTATSTGRPLSTGQRRDQAIRLINAGRTSKSGRPAVPNGQSVVAKHFLPPCPCKSCIPPSNGRYVNKVHYCFKGPPITHRGWQINRLSVKAIIPSAGSIVVQRPPSVCEFEKQPRRDEGSVVSHDGSLKQLLPGTHCTQQCPIPSESTTPAVLARAALLSTILRDVDSRGSVLA</sequence>
<feature type="chain" id="PRO_5024307270" evidence="1">
    <location>
        <begin position="18"/>
        <end position="209"/>
    </location>
</feature>
<reference evidence="3" key="1">
    <citation type="submission" date="2019-12" db="UniProtKB">
        <authorList>
            <consortium name="WormBaseParasite"/>
        </authorList>
    </citation>
    <scope>IDENTIFICATION</scope>
</reference>
<dbReference type="AlphaFoldDB" id="A0A5S6R169"/>
<evidence type="ECO:0000313" key="3">
    <source>
        <dbReference type="WBParaSite" id="TMUE_3000013235.1"/>
    </source>
</evidence>
<protein>
    <submittedName>
        <fullName evidence="3">Secreted protein</fullName>
    </submittedName>
</protein>
<evidence type="ECO:0000256" key="1">
    <source>
        <dbReference type="SAM" id="SignalP"/>
    </source>
</evidence>
<dbReference type="WBParaSite" id="TMUE_3000013235.1">
    <property type="protein sequence ID" value="TMUE_3000013235.1"/>
    <property type="gene ID" value="WBGene00301813"/>
</dbReference>
<evidence type="ECO:0000313" key="2">
    <source>
        <dbReference type="Proteomes" id="UP000046395"/>
    </source>
</evidence>
<keyword evidence="2" id="KW-1185">Reference proteome</keyword>